<evidence type="ECO:0000256" key="5">
    <source>
        <dbReference type="SAM" id="Phobius"/>
    </source>
</evidence>
<proteinExistence type="predicted"/>
<evidence type="ECO:0000256" key="4">
    <source>
        <dbReference type="ARBA" id="ARBA00023136"/>
    </source>
</evidence>
<feature type="transmembrane region" description="Helical" evidence="5">
    <location>
        <begin position="90"/>
        <end position="113"/>
    </location>
</feature>
<dbReference type="Pfam" id="PF02674">
    <property type="entry name" value="Colicin_V"/>
    <property type="match status" value="1"/>
</dbReference>
<accession>A0A7C4THD0</accession>
<dbReference type="GO" id="GO:0016020">
    <property type="term" value="C:membrane"/>
    <property type="evidence" value="ECO:0007669"/>
    <property type="project" value="UniProtKB-SubCell"/>
</dbReference>
<gene>
    <name evidence="6" type="ORF">ENV60_04310</name>
</gene>
<organism evidence="6">
    <name type="scientific">candidate division WOR-3 bacterium</name>
    <dbReference type="NCBI Taxonomy" id="2052148"/>
    <lineage>
        <taxon>Bacteria</taxon>
        <taxon>Bacteria division WOR-3</taxon>
    </lineage>
</organism>
<dbReference type="PANTHER" id="PTHR37306">
    <property type="entry name" value="COLICIN V PRODUCTION PROTEIN"/>
    <property type="match status" value="1"/>
</dbReference>
<comment type="caution">
    <text evidence="6">The sequence shown here is derived from an EMBL/GenBank/DDBJ whole genome shotgun (WGS) entry which is preliminary data.</text>
</comment>
<feature type="transmembrane region" description="Helical" evidence="5">
    <location>
        <begin position="6"/>
        <end position="29"/>
    </location>
</feature>
<evidence type="ECO:0000313" key="6">
    <source>
        <dbReference type="EMBL" id="HGV97501.1"/>
    </source>
</evidence>
<dbReference type="GO" id="GO:0009403">
    <property type="term" value="P:toxin biosynthetic process"/>
    <property type="evidence" value="ECO:0007669"/>
    <property type="project" value="InterPro"/>
</dbReference>
<dbReference type="PANTHER" id="PTHR37306:SF1">
    <property type="entry name" value="COLICIN V PRODUCTION PROTEIN"/>
    <property type="match status" value="1"/>
</dbReference>
<name>A0A7C4THD0_UNCW3</name>
<sequence>MTWIDILILIIIFALMIQGVITGLIRGVFDIAGIIFGYIISLKYSPILGIPKILSFILIFLAVVIVFSILGRIISKLIHYTPLGAMDRLLGGLLGVAKGIIISFIFLLVLILLNKEETIKKSEIAPIIWKTGITATQLLPEDWHEWIKKLKFRQKPVYASLRQVYGHHYLHL</sequence>
<dbReference type="AlphaFoldDB" id="A0A7C4THD0"/>
<evidence type="ECO:0000256" key="2">
    <source>
        <dbReference type="ARBA" id="ARBA00022692"/>
    </source>
</evidence>
<protein>
    <submittedName>
        <fullName evidence="6">CvpA family protein</fullName>
    </submittedName>
</protein>
<keyword evidence="3 5" id="KW-1133">Transmembrane helix</keyword>
<evidence type="ECO:0000256" key="1">
    <source>
        <dbReference type="ARBA" id="ARBA00004141"/>
    </source>
</evidence>
<dbReference type="InterPro" id="IPR003825">
    <property type="entry name" value="Colicin-V_CvpA"/>
</dbReference>
<dbReference type="EMBL" id="DTGZ01000080">
    <property type="protein sequence ID" value="HGV97501.1"/>
    <property type="molecule type" value="Genomic_DNA"/>
</dbReference>
<keyword evidence="2 5" id="KW-0812">Transmembrane</keyword>
<reference evidence="6" key="1">
    <citation type="journal article" date="2020" name="mSystems">
        <title>Genome- and Community-Level Interaction Insights into Carbon Utilization and Element Cycling Functions of Hydrothermarchaeota in Hydrothermal Sediment.</title>
        <authorList>
            <person name="Zhou Z."/>
            <person name="Liu Y."/>
            <person name="Xu W."/>
            <person name="Pan J."/>
            <person name="Luo Z.H."/>
            <person name="Li M."/>
        </authorList>
    </citation>
    <scope>NUCLEOTIDE SEQUENCE [LARGE SCALE GENOMIC DNA]</scope>
    <source>
        <strain evidence="6">SpSt-774</strain>
    </source>
</reference>
<evidence type="ECO:0000256" key="3">
    <source>
        <dbReference type="ARBA" id="ARBA00022989"/>
    </source>
</evidence>
<comment type="subcellular location">
    <subcellularLocation>
        <location evidence="1">Membrane</location>
        <topology evidence="1">Multi-pass membrane protein</topology>
    </subcellularLocation>
</comment>
<keyword evidence="4 5" id="KW-0472">Membrane</keyword>
<feature type="transmembrane region" description="Helical" evidence="5">
    <location>
        <begin position="50"/>
        <end position="70"/>
    </location>
</feature>